<dbReference type="Pfam" id="PF00615">
    <property type="entry name" value="RGS"/>
    <property type="match status" value="1"/>
</dbReference>
<feature type="compositionally biased region" description="Acidic residues" evidence="1">
    <location>
        <begin position="80"/>
        <end position="96"/>
    </location>
</feature>
<dbReference type="GeneID" id="37029041"/>
<proteinExistence type="predicted"/>
<feature type="region of interest" description="Disordered" evidence="1">
    <location>
        <begin position="1"/>
        <end position="228"/>
    </location>
</feature>
<dbReference type="InterPro" id="IPR044926">
    <property type="entry name" value="RGS_subdomain_2"/>
</dbReference>
<keyword evidence="4" id="KW-1185">Reference proteome</keyword>
<dbReference type="STRING" id="1569628.A0A316UJA0"/>
<name>A0A316UJA0_9BASI</name>
<dbReference type="InterPro" id="IPR036305">
    <property type="entry name" value="RGS_sf"/>
</dbReference>
<dbReference type="OrthoDB" id="447251at2759"/>
<dbReference type="RefSeq" id="XP_025359033.1">
    <property type="nucleotide sequence ID" value="XM_025507218.1"/>
</dbReference>
<feature type="domain" description="RGS" evidence="2">
    <location>
        <begin position="304"/>
        <end position="429"/>
    </location>
</feature>
<evidence type="ECO:0000313" key="3">
    <source>
        <dbReference type="EMBL" id="PWN24421.1"/>
    </source>
</evidence>
<organism evidence="3 4">
    <name type="scientific">Jaminaea rosea</name>
    <dbReference type="NCBI Taxonomy" id="1569628"/>
    <lineage>
        <taxon>Eukaryota</taxon>
        <taxon>Fungi</taxon>
        <taxon>Dikarya</taxon>
        <taxon>Basidiomycota</taxon>
        <taxon>Ustilaginomycotina</taxon>
        <taxon>Exobasidiomycetes</taxon>
        <taxon>Microstromatales</taxon>
        <taxon>Microstromatales incertae sedis</taxon>
        <taxon>Jaminaea</taxon>
    </lineage>
</organism>
<protein>
    <recommendedName>
        <fullName evidence="2">RGS domain-containing protein</fullName>
    </recommendedName>
</protein>
<feature type="compositionally biased region" description="Polar residues" evidence="1">
    <location>
        <begin position="104"/>
        <end position="114"/>
    </location>
</feature>
<feature type="compositionally biased region" description="Gly residues" evidence="1">
    <location>
        <begin position="18"/>
        <end position="29"/>
    </location>
</feature>
<dbReference type="Gene3D" id="1.10.167.10">
    <property type="entry name" value="Regulator of G-protein Signalling 4, domain 2"/>
    <property type="match status" value="1"/>
</dbReference>
<feature type="compositionally biased region" description="Basic and acidic residues" evidence="1">
    <location>
        <begin position="63"/>
        <end position="73"/>
    </location>
</feature>
<accession>A0A316UJA0</accession>
<dbReference type="Proteomes" id="UP000245884">
    <property type="component" value="Unassembled WGS sequence"/>
</dbReference>
<feature type="compositionally biased region" description="Low complexity" evidence="1">
    <location>
        <begin position="194"/>
        <end position="209"/>
    </location>
</feature>
<feature type="compositionally biased region" description="Polar residues" evidence="1">
    <location>
        <begin position="210"/>
        <end position="221"/>
    </location>
</feature>
<dbReference type="EMBL" id="KZ819681">
    <property type="protein sequence ID" value="PWN24421.1"/>
    <property type="molecule type" value="Genomic_DNA"/>
</dbReference>
<evidence type="ECO:0000259" key="2">
    <source>
        <dbReference type="PROSITE" id="PS50132"/>
    </source>
</evidence>
<dbReference type="InterPro" id="IPR016137">
    <property type="entry name" value="RGS"/>
</dbReference>
<dbReference type="PROSITE" id="PS50132">
    <property type="entry name" value="RGS"/>
    <property type="match status" value="1"/>
</dbReference>
<evidence type="ECO:0000313" key="4">
    <source>
        <dbReference type="Proteomes" id="UP000245884"/>
    </source>
</evidence>
<dbReference type="SUPFAM" id="SSF48097">
    <property type="entry name" value="Regulator of G-protein signaling, RGS"/>
    <property type="match status" value="1"/>
</dbReference>
<gene>
    <name evidence="3" type="ORF">BDZ90DRAFT_234978</name>
</gene>
<dbReference type="AlphaFoldDB" id="A0A316UJA0"/>
<evidence type="ECO:0000256" key="1">
    <source>
        <dbReference type="SAM" id="MobiDB-lite"/>
    </source>
</evidence>
<reference evidence="3 4" key="1">
    <citation type="journal article" date="2018" name="Mol. Biol. Evol.">
        <title>Broad Genomic Sampling Reveals a Smut Pathogenic Ancestry of the Fungal Clade Ustilaginomycotina.</title>
        <authorList>
            <person name="Kijpornyongpan T."/>
            <person name="Mondo S.J."/>
            <person name="Barry K."/>
            <person name="Sandor L."/>
            <person name="Lee J."/>
            <person name="Lipzen A."/>
            <person name="Pangilinan J."/>
            <person name="LaButti K."/>
            <person name="Hainaut M."/>
            <person name="Henrissat B."/>
            <person name="Grigoriev I.V."/>
            <person name="Spatafora J.W."/>
            <person name="Aime M.C."/>
        </authorList>
    </citation>
    <scope>NUCLEOTIDE SEQUENCE [LARGE SCALE GENOMIC DNA]</scope>
    <source>
        <strain evidence="3 4">MCA 5214</strain>
    </source>
</reference>
<sequence length="483" mass="53283">MPKSGGYLPSVTTAGKYANGGGGGGGGDNGPFNSMPEVKGQDDMPLDEAQNAALQNAHHQHQIRSDGYRDERSNGSLGSESEEEGDDYYEDSDNDTEQPHYSPPQATVPRNTDGPNIRVGRTGTRANPSVEPMPPSRHSSMIRPMPPHQEDEESSLPPLPEQENEQAVRRVAGGLSRGSKGTRPTAAGMNRIPSAGSGKSRSSSSHPYSNTPVQSPKQSGSDFYRSAAPFGRRSDLTNWAPRAAPASSHPREDVDAAYAEDDMGEIENLPSFSSIRPGERTSKPITRVEKDMDWSFRRLLSENVFKQLLEDPLGRHRFRQFLDEDSAGAAQWEGAKDASELPGSELLDFYFDLGQFERQAKNMKEATEAIHDLYVAEDSDSHIPLPQPQGETLYSTLRRAFDVEISLSPLQEHVRRHLYRTSFQRFVRSLIVEENRVKLGAFQDEDEEYAGLGDCFCLTNPRAGSENRECKGSEAMMICFGSL</sequence>